<dbReference type="InterPro" id="IPR051331">
    <property type="entry name" value="Chorismate_mutase-related"/>
</dbReference>
<dbReference type="InterPro" id="IPR002701">
    <property type="entry name" value="CM_II_prokaryot"/>
</dbReference>
<reference evidence="4 5" key="2">
    <citation type="journal article" date="2016" name="Genome Announc.">
        <title>Draft Genome Sequence of a Versatile Hydrocarbon-Degrading Bacterium, Rhodococcus pyridinivorans Strain KG-16, Collected from Oil Fields in India.</title>
        <authorList>
            <person name="Aggarwal R.K."/>
            <person name="Dawar C."/>
            <person name="Phanindranath R."/>
            <person name="Mutnuri L."/>
            <person name="Dayal A.M."/>
        </authorList>
    </citation>
    <scope>NUCLEOTIDE SEQUENCE [LARGE SCALE GENOMIC DNA]</scope>
    <source>
        <strain evidence="4 5">KG-16</strain>
    </source>
</reference>
<dbReference type="InterPro" id="IPR036263">
    <property type="entry name" value="Chorismate_II_sf"/>
</dbReference>
<dbReference type="GO" id="GO:0046417">
    <property type="term" value="P:chorismate metabolic process"/>
    <property type="evidence" value="ECO:0007669"/>
    <property type="project" value="InterPro"/>
</dbReference>
<dbReference type="Proteomes" id="UP000053060">
    <property type="component" value="Unassembled WGS sequence"/>
</dbReference>
<evidence type="ECO:0000259" key="3">
    <source>
        <dbReference type="PROSITE" id="PS51168"/>
    </source>
</evidence>
<accession>A0A0V9UKY9</accession>
<feature type="region of interest" description="Disordered" evidence="2">
    <location>
        <begin position="1"/>
        <end position="30"/>
    </location>
</feature>
<dbReference type="PATRIC" id="fig|1441730.3.peg.2550"/>
<dbReference type="Pfam" id="PF01817">
    <property type="entry name" value="CM_2"/>
    <property type="match status" value="1"/>
</dbReference>
<dbReference type="AlphaFoldDB" id="A0A0V9UKY9"/>
<reference evidence="5" key="1">
    <citation type="submission" date="2015-01" db="EMBL/GenBank/DDBJ databases">
        <title>Draft genome sequence of Rhodococcus pyridinivorans strain KG-16, a hydrocarbon-degrading bacterium.</title>
        <authorList>
            <person name="Aggarwal R.K."/>
            <person name="Dawar C."/>
        </authorList>
    </citation>
    <scope>NUCLEOTIDE SEQUENCE [LARGE SCALE GENOMIC DNA]</scope>
    <source>
        <strain evidence="5">KG-16</strain>
    </source>
</reference>
<dbReference type="NCBIfam" id="NF005894">
    <property type="entry name" value="PRK07857.1"/>
    <property type="match status" value="1"/>
</dbReference>
<evidence type="ECO:0000313" key="4">
    <source>
        <dbReference type="EMBL" id="KSZ58644.1"/>
    </source>
</evidence>
<proteinExistence type="predicted"/>
<dbReference type="GO" id="GO:0009697">
    <property type="term" value="P:salicylic acid biosynthetic process"/>
    <property type="evidence" value="ECO:0007669"/>
    <property type="project" value="TreeGrafter"/>
</dbReference>
<dbReference type="GO" id="GO:0004106">
    <property type="term" value="F:chorismate mutase activity"/>
    <property type="evidence" value="ECO:0007669"/>
    <property type="project" value="InterPro"/>
</dbReference>
<comment type="caution">
    <text evidence="4">The sequence shown here is derived from an EMBL/GenBank/DDBJ whole genome shotgun (WGS) entry which is preliminary data.</text>
</comment>
<dbReference type="InterPro" id="IPR036979">
    <property type="entry name" value="CM_dom_sf"/>
</dbReference>
<dbReference type="NCBIfam" id="TIGR01808">
    <property type="entry name" value="CM_M_hiGC-arch"/>
    <property type="match status" value="1"/>
</dbReference>
<dbReference type="Gene3D" id="1.20.59.10">
    <property type="entry name" value="Chorismate mutase"/>
    <property type="match status" value="1"/>
</dbReference>
<evidence type="ECO:0000256" key="1">
    <source>
        <dbReference type="ARBA" id="ARBA00023235"/>
    </source>
</evidence>
<feature type="compositionally biased region" description="Polar residues" evidence="2">
    <location>
        <begin position="1"/>
        <end position="10"/>
    </location>
</feature>
<sequence length="111" mass="12164">MSTHIDSSLSGEPGQANAGTPAETDDTGVPTEAEIEELRKEIDRLDAEILAAVKRRTEVSRMIGRTRMASGGTRLVHSREMKVLERFSELGQEGHTLAMLLLRLGRGRLGH</sequence>
<protein>
    <submittedName>
        <fullName evidence="4">Chorismate mutase</fullName>
    </submittedName>
</protein>
<feature type="domain" description="Chorismate mutase" evidence="3">
    <location>
        <begin position="29"/>
        <end position="111"/>
    </location>
</feature>
<dbReference type="EMBL" id="AZXY01000005">
    <property type="protein sequence ID" value="KSZ58644.1"/>
    <property type="molecule type" value="Genomic_DNA"/>
</dbReference>
<dbReference type="PROSITE" id="PS51168">
    <property type="entry name" value="CHORISMATE_MUT_2"/>
    <property type="match status" value="1"/>
</dbReference>
<name>A0A0V9UKY9_9NOCA</name>
<keyword evidence="1" id="KW-0413">Isomerase</keyword>
<dbReference type="RefSeq" id="WP_060652095.1">
    <property type="nucleotide sequence ID" value="NZ_AZXY01000005.1"/>
</dbReference>
<dbReference type="InterPro" id="IPR010958">
    <property type="entry name" value="Chorismate_mutase_highGC-bac"/>
</dbReference>
<dbReference type="SUPFAM" id="SSF48600">
    <property type="entry name" value="Chorismate mutase II"/>
    <property type="match status" value="1"/>
</dbReference>
<dbReference type="PANTHER" id="PTHR38041">
    <property type="entry name" value="CHORISMATE MUTASE"/>
    <property type="match status" value="1"/>
</dbReference>
<evidence type="ECO:0000313" key="5">
    <source>
        <dbReference type="Proteomes" id="UP000053060"/>
    </source>
</evidence>
<evidence type="ECO:0000256" key="2">
    <source>
        <dbReference type="SAM" id="MobiDB-lite"/>
    </source>
</evidence>
<dbReference type="SMART" id="SM00830">
    <property type="entry name" value="CM_2"/>
    <property type="match status" value="1"/>
</dbReference>
<gene>
    <name evidence="4" type="ORF">Z045_12260</name>
</gene>
<dbReference type="PANTHER" id="PTHR38041:SF1">
    <property type="entry name" value="CHORISMATE MUTASE"/>
    <property type="match status" value="1"/>
</dbReference>
<organism evidence="4 5">
    <name type="scientific">Rhodococcus pyridinivorans KG-16</name>
    <dbReference type="NCBI Taxonomy" id="1441730"/>
    <lineage>
        <taxon>Bacteria</taxon>
        <taxon>Bacillati</taxon>
        <taxon>Actinomycetota</taxon>
        <taxon>Actinomycetes</taxon>
        <taxon>Mycobacteriales</taxon>
        <taxon>Nocardiaceae</taxon>
        <taxon>Rhodococcus</taxon>
    </lineage>
</organism>